<name>A0AAD8ZAL9_9TELE</name>
<comment type="caution">
    <text evidence="3">The sequence shown here is derived from an EMBL/GenBank/DDBJ whole genome shotgun (WGS) entry which is preliminary data.</text>
</comment>
<comment type="similarity">
    <text evidence="1">Belongs to the unc-93 family.</text>
</comment>
<keyword evidence="2" id="KW-1133">Transmembrane helix</keyword>
<keyword evidence="2" id="KW-0812">Transmembrane</keyword>
<accession>A0AAD8ZAL9</accession>
<dbReference type="InterPro" id="IPR051951">
    <property type="entry name" value="UNC-93_regulatory"/>
</dbReference>
<evidence type="ECO:0000256" key="1">
    <source>
        <dbReference type="ARBA" id="ARBA00009172"/>
    </source>
</evidence>
<dbReference type="PANTHER" id="PTHR19444:SF13">
    <property type="entry name" value="PROTEIN UNC-93 HOMOLOG A"/>
    <property type="match status" value="1"/>
</dbReference>
<dbReference type="EMBL" id="JAROKS010000015">
    <property type="protein sequence ID" value="KAK1796123.1"/>
    <property type="molecule type" value="Genomic_DNA"/>
</dbReference>
<evidence type="ECO:0000313" key="4">
    <source>
        <dbReference type="Proteomes" id="UP001239994"/>
    </source>
</evidence>
<sequence>MDELCDLCTGNPLCWFCDDLLWCCKRLSSYAFGRLSQYTEELPSFALDWIKLLKGIQPLTFIAALINLSCAIALLFWKPLQTNCLSSSCFLLFGAWQMLCGRQKPNALYGILFPKHKEAAFANYRMWESLGFVIAFAYSTFICLSTKIYILISVLALTC</sequence>
<evidence type="ECO:0000256" key="2">
    <source>
        <dbReference type="SAM" id="Phobius"/>
    </source>
</evidence>
<dbReference type="Proteomes" id="UP001239994">
    <property type="component" value="Unassembled WGS sequence"/>
</dbReference>
<reference evidence="3" key="1">
    <citation type="submission" date="2023-03" db="EMBL/GenBank/DDBJ databases">
        <title>Electrophorus voltai genome.</title>
        <authorList>
            <person name="Bian C."/>
        </authorList>
    </citation>
    <scope>NUCLEOTIDE SEQUENCE</scope>
    <source>
        <strain evidence="3">CB-2022</strain>
        <tissue evidence="3">Muscle</tissue>
    </source>
</reference>
<organism evidence="3 4">
    <name type="scientific">Electrophorus voltai</name>
    <dbReference type="NCBI Taxonomy" id="2609070"/>
    <lineage>
        <taxon>Eukaryota</taxon>
        <taxon>Metazoa</taxon>
        <taxon>Chordata</taxon>
        <taxon>Craniata</taxon>
        <taxon>Vertebrata</taxon>
        <taxon>Euteleostomi</taxon>
        <taxon>Actinopterygii</taxon>
        <taxon>Neopterygii</taxon>
        <taxon>Teleostei</taxon>
        <taxon>Ostariophysi</taxon>
        <taxon>Gymnotiformes</taxon>
        <taxon>Gymnotoidei</taxon>
        <taxon>Gymnotidae</taxon>
        <taxon>Electrophorus</taxon>
    </lineage>
</organism>
<protein>
    <submittedName>
        <fullName evidence="3">Uncharacterized protein</fullName>
    </submittedName>
</protein>
<dbReference type="AlphaFoldDB" id="A0AAD8ZAL9"/>
<evidence type="ECO:0000313" key="3">
    <source>
        <dbReference type="EMBL" id="KAK1796123.1"/>
    </source>
</evidence>
<proteinExistence type="inferred from homology"/>
<feature type="transmembrane region" description="Helical" evidence="2">
    <location>
        <begin position="130"/>
        <end position="157"/>
    </location>
</feature>
<keyword evidence="2" id="KW-0472">Membrane</keyword>
<dbReference type="PANTHER" id="PTHR19444">
    <property type="entry name" value="UNC-93 RELATED"/>
    <property type="match status" value="1"/>
</dbReference>
<feature type="transmembrane region" description="Helical" evidence="2">
    <location>
        <begin position="59"/>
        <end position="77"/>
    </location>
</feature>
<gene>
    <name evidence="3" type="ORF">P4O66_009208</name>
</gene>
<keyword evidence="4" id="KW-1185">Reference proteome</keyword>